<dbReference type="PROSITE" id="PS50928">
    <property type="entry name" value="ABC_TM1"/>
    <property type="match status" value="1"/>
</dbReference>
<comment type="caution">
    <text evidence="9">The sequence shown here is derived from an EMBL/GenBank/DDBJ whole genome shotgun (WGS) entry which is preliminary data.</text>
</comment>
<feature type="transmembrane region" description="Helical" evidence="7">
    <location>
        <begin position="262"/>
        <end position="287"/>
    </location>
</feature>
<evidence type="ECO:0000313" key="10">
    <source>
        <dbReference type="Proteomes" id="UP001257739"/>
    </source>
</evidence>
<evidence type="ECO:0000256" key="6">
    <source>
        <dbReference type="ARBA" id="ARBA00023136"/>
    </source>
</evidence>
<keyword evidence="3" id="KW-1003">Cell membrane</keyword>
<feature type="transmembrane region" description="Helical" evidence="7">
    <location>
        <begin position="208"/>
        <end position="226"/>
    </location>
</feature>
<feature type="transmembrane region" description="Helical" evidence="7">
    <location>
        <begin position="119"/>
        <end position="136"/>
    </location>
</feature>
<keyword evidence="5 7" id="KW-1133">Transmembrane helix</keyword>
<keyword evidence="4 7" id="KW-0812">Transmembrane</keyword>
<keyword evidence="2" id="KW-0813">Transport</keyword>
<evidence type="ECO:0000313" key="9">
    <source>
        <dbReference type="EMBL" id="MDR7086150.1"/>
    </source>
</evidence>
<dbReference type="Gene3D" id="1.10.3720.10">
    <property type="entry name" value="MetI-like"/>
    <property type="match status" value="1"/>
</dbReference>
<dbReference type="InterPro" id="IPR000515">
    <property type="entry name" value="MetI-like"/>
</dbReference>
<keyword evidence="9" id="KW-0762">Sugar transport</keyword>
<reference evidence="9 10" key="1">
    <citation type="submission" date="2023-07" db="EMBL/GenBank/DDBJ databases">
        <title>Sorghum-associated microbial communities from plants grown in Nebraska, USA.</title>
        <authorList>
            <person name="Schachtman D."/>
        </authorList>
    </citation>
    <scope>NUCLEOTIDE SEQUENCE [LARGE SCALE GENOMIC DNA]</scope>
    <source>
        <strain evidence="9 10">BE248</strain>
    </source>
</reference>
<feature type="transmembrane region" description="Helical" evidence="7">
    <location>
        <begin position="21"/>
        <end position="42"/>
    </location>
</feature>
<comment type="subcellular location">
    <subcellularLocation>
        <location evidence="1">Cell membrane</location>
        <topology evidence="1">Multi-pass membrane protein</topology>
    </subcellularLocation>
</comment>
<sequence length="293" mass="31513">MKKPAGLKMPAFSLPAGPRSLAGWTWLAPAMVVLLAITAWPIGRALWLSMSSYSLTNPEARKSVVFDNYAEILTNKTWWFAIATSLIIVVLVVAVQLALGFAFALVLRRLSILWPVTRVLVLLPFALASFVTAVVWRDAATTGFLASWFRLDSVGQLDQLAAVSLGEIWRGTGIVAVILLAGLTQVSSRLHAAAVADGATGWQRLQRVILPVMGPAFAVATAYRALDAFRAIEGPLLVDEPGADVHTAPQLIWDTTFSSFELGLGAAMSVVLLAITAVLGVLLVQLFRVRRVV</sequence>
<dbReference type="SUPFAM" id="SSF161098">
    <property type="entry name" value="MetI-like"/>
    <property type="match status" value="1"/>
</dbReference>
<evidence type="ECO:0000256" key="2">
    <source>
        <dbReference type="ARBA" id="ARBA00022448"/>
    </source>
</evidence>
<accession>A0ABU1ULY3</accession>
<feature type="transmembrane region" description="Helical" evidence="7">
    <location>
        <begin position="168"/>
        <end position="187"/>
    </location>
</feature>
<dbReference type="PANTHER" id="PTHR43005">
    <property type="entry name" value="BLR7065 PROTEIN"/>
    <property type="match status" value="1"/>
</dbReference>
<evidence type="ECO:0000256" key="4">
    <source>
        <dbReference type="ARBA" id="ARBA00022692"/>
    </source>
</evidence>
<keyword evidence="6 7" id="KW-0472">Membrane</keyword>
<dbReference type="CDD" id="cd06261">
    <property type="entry name" value="TM_PBP2"/>
    <property type="match status" value="1"/>
</dbReference>
<gene>
    <name evidence="9" type="ORF">J2X11_000989</name>
</gene>
<dbReference type="EMBL" id="JAVDWH010000001">
    <property type="protein sequence ID" value="MDR7086150.1"/>
    <property type="molecule type" value="Genomic_DNA"/>
</dbReference>
<dbReference type="InterPro" id="IPR035906">
    <property type="entry name" value="MetI-like_sf"/>
</dbReference>
<name>A0ABU1ULY3_9ACTN</name>
<evidence type="ECO:0000256" key="3">
    <source>
        <dbReference type="ARBA" id="ARBA00022475"/>
    </source>
</evidence>
<evidence type="ECO:0000259" key="8">
    <source>
        <dbReference type="PROSITE" id="PS50928"/>
    </source>
</evidence>
<protein>
    <submittedName>
        <fullName evidence="9">Multiple sugar transport system permease protein</fullName>
    </submittedName>
</protein>
<evidence type="ECO:0000256" key="1">
    <source>
        <dbReference type="ARBA" id="ARBA00004651"/>
    </source>
</evidence>
<proteinExistence type="predicted"/>
<feature type="transmembrane region" description="Helical" evidence="7">
    <location>
        <begin position="78"/>
        <end position="107"/>
    </location>
</feature>
<evidence type="ECO:0000256" key="5">
    <source>
        <dbReference type="ARBA" id="ARBA00022989"/>
    </source>
</evidence>
<evidence type="ECO:0000256" key="7">
    <source>
        <dbReference type="SAM" id="Phobius"/>
    </source>
</evidence>
<keyword evidence="10" id="KW-1185">Reference proteome</keyword>
<dbReference type="PANTHER" id="PTHR43005:SF1">
    <property type="entry name" value="SPERMIDINE_PUTRESCINE TRANSPORT SYSTEM PERMEASE PROTEIN"/>
    <property type="match status" value="1"/>
</dbReference>
<dbReference type="Proteomes" id="UP001257739">
    <property type="component" value="Unassembled WGS sequence"/>
</dbReference>
<feature type="domain" description="ABC transmembrane type-1" evidence="8">
    <location>
        <begin position="82"/>
        <end position="283"/>
    </location>
</feature>
<organism evidence="9 10">
    <name type="scientific">Aeromicrobium panaciterrae</name>
    <dbReference type="NCBI Taxonomy" id="363861"/>
    <lineage>
        <taxon>Bacteria</taxon>
        <taxon>Bacillati</taxon>
        <taxon>Actinomycetota</taxon>
        <taxon>Actinomycetes</taxon>
        <taxon>Propionibacteriales</taxon>
        <taxon>Nocardioidaceae</taxon>
        <taxon>Aeromicrobium</taxon>
    </lineage>
</organism>